<sequence length="484" mass="52773">MPPIKLAIIGGGPSSFYVASRLLSLLPRDGAQSSALKVHVYDRLWAPHGLVRYGVAPDHPEVKNCTHKFDQAAQDPRFRFFGNVQVDTQSSSIVPNAMALPLSSLLPHYTHLLFSTGGSVPILHPALPPSDHVVRALSLVHWYTRHPSCPPAPPLDKISHITLIGQGNVSLDVARMLLTSPSVLEKYDVPESVLDVLRRSAVKHVSIVGRRGPLQAAFTVKELREMMNLGDASMVPLDPALLKPPSDAPLTRQQTRTLQLLQKGSANKPGTTAKTWSLDFFRSPTGLVPPAQLMLTHTMLDSAARAVPTGATSRLDTDLVATSLGYRSDPAQTFYDPALGHLRTASGRIIDAAGRVYRNVYASGWAAMGARGVLASTMMDAYAVADTILADHFPGRVETMAVSPAAPHEFVETQTHMLPEDADLESVPREVAEGIEEGRVVEYGQWKAVDAEEVRRGEVRGKERERMDWNEARAFLEARTSKHA</sequence>
<proteinExistence type="predicted"/>
<reference evidence="6 7" key="1">
    <citation type="submission" date="2019-02" db="EMBL/GenBank/DDBJ databases">
        <title>Genome sequencing of the rare red list fungi Hericium alpestre (H. flagellum).</title>
        <authorList>
            <person name="Buettner E."/>
            <person name="Kellner H."/>
        </authorList>
    </citation>
    <scope>NUCLEOTIDE SEQUENCE [LARGE SCALE GENOMIC DNA]</scope>
    <source>
        <strain evidence="6 7">DSM 108284</strain>
    </source>
</reference>
<dbReference type="STRING" id="135208.A0A4Z0A3I0"/>
<dbReference type="EMBL" id="SFCI01000229">
    <property type="protein sequence ID" value="TFY81285.1"/>
    <property type="molecule type" value="Genomic_DNA"/>
</dbReference>
<comment type="caution">
    <text evidence="6">The sequence shown here is derived from an EMBL/GenBank/DDBJ whole genome shotgun (WGS) entry which is preliminary data.</text>
</comment>
<evidence type="ECO:0000313" key="6">
    <source>
        <dbReference type="EMBL" id="TFY81285.1"/>
    </source>
</evidence>
<evidence type="ECO:0000256" key="5">
    <source>
        <dbReference type="ARBA" id="ARBA00023002"/>
    </source>
</evidence>
<dbReference type="Proteomes" id="UP000298061">
    <property type="component" value="Unassembled WGS sequence"/>
</dbReference>
<evidence type="ECO:0000313" key="7">
    <source>
        <dbReference type="Proteomes" id="UP000298061"/>
    </source>
</evidence>
<protein>
    <recommendedName>
        <fullName evidence="8">NADPH:adrenodoxin oxidoreductase, mitochondrial</fullName>
    </recommendedName>
</protein>
<keyword evidence="2" id="KW-0285">Flavoprotein</keyword>
<evidence type="ECO:0008006" key="8">
    <source>
        <dbReference type="Google" id="ProtNLM"/>
    </source>
</evidence>
<dbReference type="InterPro" id="IPR055275">
    <property type="entry name" value="Ferredox_Rdtase"/>
</dbReference>
<dbReference type="AlphaFoldDB" id="A0A4Z0A3I0"/>
<dbReference type="GO" id="GO:0016491">
    <property type="term" value="F:oxidoreductase activity"/>
    <property type="evidence" value="ECO:0007669"/>
    <property type="project" value="UniProtKB-KW"/>
</dbReference>
<keyword evidence="7" id="KW-1185">Reference proteome</keyword>
<dbReference type="PANTHER" id="PTHR48467">
    <property type="entry name" value="GLUTAMATE SYNTHASE 1 [NADH], CHLOROPLASTIC-LIKE"/>
    <property type="match status" value="1"/>
</dbReference>
<gene>
    <name evidence="6" type="ORF">EWM64_g2721</name>
</gene>
<evidence type="ECO:0000256" key="3">
    <source>
        <dbReference type="ARBA" id="ARBA00022827"/>
    </source>
</evidence>
<dbReference type="PANTHER" id="PTHR48467:SF1">
    <property type="entry name" value="GLUTAMATE SYNTHASE 1 [NADH], CHLOROPLASTIC-LIKE"/>
    <property type="match status" value="1"/>
</dbReference>
<evidence type="ECO:0000256" key="4">
    <source>
        <dbReference type="ARBA" id="ARBA00022857"/>
    </source>
</evidence>
<evidence type="ECO:0000256" key="1">
    <source>
        <dbReference type="ARBA" id="ARBA00001974"/>
    </source>
</evidence>
<dbReference type="PRINTS" id="PR00419">
    <property type="entry name" value="ADXRDTASE"/>
</dbReference>
<accession>A0A4Z0A3I0</accession>
<keyword evidence="5" id="KW-0560">Oxidoreductase</keyword>
<comment type="cofactor">
    <cofactor evidence="1">
        <name>FAD</name>
        <dbReference type="ChEBI" id="CHEBI:57692"/>
    </cofactor>
</comment>
<dbReference type="InterPro" id="IPR036188">
    <property type="entry name" value="FAD/NAD-bd_sf"/>
</dbReference>
<dbReference type="Gene3D" id="3.40.50.720">
    <property type="entry name" value="NAD(P)-binding Rossmann-like Domain"/>
    <property type="match status" value="1"/>
</dbReference>
<keyword evidence="4" id="KW-0521">NADP</keyword>
<keyword evidence="3" id="KW-0274">FAD</keyword>
<dbReference type="SUPFAM" id="SSF51971">
    <property type="entry name" value="Nucleotide-binding domain"/>
    <property type="match status" value="1"/>
</dbReference>
<name>A0A4Z0A3I0_9AGAM</name>
<evidence type="ECO:0000256" key="2">
    <source>
        <dbReference type="ARBA" id="ARBA00022630"/>
    </source>
</evidence>
<dbReference type="Gene3D" id="3.50.50.60">
    <property type="entry name" value="FAD/NAD(P)-binding domain"/>
    <property type="match status" value="1"/>
</dbReference>
<dbReference type="OrthoDB" id="333024at2759"/>
<organism evidence="6 7">
    <name type="scientific">Hericium alpestre</name>
    <dbReference type="NCBI Taxonomy" id="135208"/>
    <lineage>
        <taxon>Eukaryota</taxon>
        <taxon>Fungi</taxon>
        <taxon>Dikarya</taxon>
        <taxon>Basidiomycota</taxon>
        <taxon>Agaricomycotina</taxon>
        <taxon>Agaricomycetes</taxon>
        <taxon>Russulales</taxon>
        <taxon>Hericiaceae</taxon>
        <taxon>Hericium</taxon>
    </lineage>
</organism>